<dbReference type="EMBL" id="LAOR01000004">
    <property type="protein sequence ID" value="KJW07825.1"/>
    <property type="molecule type" value="Genomic_DNA"/>
</dbReference>
<accession>A0A0F3RNB7</accession>
<sequence>MTIAKEAVYALHQRLKDLSINAPVDQLAYLAKALESIVGQSTVYDSINMSDEKLEELLDAATAHLASLNTTKTTALSAIDTAKTTSIDAINTTKTTSLTVLQTATTTNLSLLDTRKDTNIASINSTWQT</sequence>
<proteinExistence type="predicted"/>
<dbReference type="Proteomes" id="UP000033580">
    <property type="component" value="Unassembled WGS sequence"/>
</dbReference>
<gene>
    <name evidence="1" type="ORF">OTUT144_0136</name>
</gene>
<protein>
    <submittedName>
        <fullName evidence="1">Uncharacterized protein</fullName>
    </submittedName>
</protein>
<comment type="caution">
    <text evidence="1">The sequence shown here is derived from an EMBL/GenBank/DDBJ whole genome shotgun (WGS) entry which is preliminary data.</text>
</comment>
<dbReference type="AlphaFoldDB" id="A0A0F3RNB7"/>
<reference evidence="1 2" key="1">
    <citation type="submission" date="2015-01" db="EMBL/GenBank/DDBJ databases">
        <title>Genome Sequencing of Rickettsiales.</title>
        <authorList>
            <person name="Daugherty S.C."/>
            <person name="Su Q."/>
            <person name="Abolude K."/>
            <person name="Beier-Sexton M."/>
            <person name="Carlyon J.A."/>
            <person name="Carter R."/>
            <person name="Day N.P."/>
            <person name="Dumler S.J."/>
            <person name="Dyachenko V."/>
            <person name="Godinez A."/>
            <person name="Kurtti T.J."/>
            <person name="Lichay M."/>
            <person name="Mullins K.E."/>
            <person name="Ott S."/>
            <person name="Pappas-Brown V."/>
            <person name="Paris D.H."/>
            <person name="Patel P."/>
            <person name="Richards A.L."/>
            <person name="Sadzewicz L."/>
            <person name="Sears K."/>
            <person name="Seidman D."/>
            <person name="Sengamalay N."/>
            <person name="Stenos J."/>
            <person name="Tallon L.J."/>
            <person name="Vincent G."/>
            <person name="Fraser C.M."/>
            <person name="Munderloh U."/>
            <person name="Dunning-Hotopp J.C."/>
        </authorList>
    </citation>
    <scope>NUCLEOTIDE SEQUENCE [LARGE SCALE GENOMIC DNA]</scope>
    <source>
        <strain evidence="1 2">UT144</strain>
    </source>
</reference>
<name>A0A0F3RNB7_ORITS</name>
<evidence type="ECO:0000313" key="1">
    <source>
        <dbReference type="EMBL" id="KJW07825.1"/>
    </source>
</evidence>
<dbReference type="PATRIC" id="fig|1441384.3.peg.1658"/>
<organism evidence="1 2">
    <name type="scientific">Orientia tsutsugamushi str. UT144</name>
    <dbReference type="NCBI Taxonomy" id="1441384"/>
    <lineage>
        <taxon>Bacteria</taxon>
        <taxon>Pseudomonadati</taxon>
        <taxon>Pseudomonadota</taxon>
        <taxon>Alphaproteobacteria</taxon>
        <taxon>Rickettsiales</taxon>
        <taxon>Rickettsiaceae</taxon>
        <taxon>Rickettsieae</taxon>
        <taxon>Orientia</taxon>
    </lineage>
</organism>
<evidence type="ECO:0000313" key="2">
    <source>
        <dbReference type="Proteomes" id="UP000033580"/>
    </source>
</evidence>